<dbReference type="AlphaFoldDB" id="A0A561BW49"/>
<dbReference type="InterPro" id="IPR032093">
    <property type="entry name" value="PhoD_N"/>
</dbReference>
<dbReference type="PANTHER" id="PTHR43606">
    <property type="entry name" value="PHOSPHATASE, PUTATIVE (AFU_ORTHOLOGUE AFUA_6G08710)-RELATED"/>
    <property type="match status" value="1"/>
</dbReference>
<name>A0A561BW49_9ACTN</name>
<proteinExistence type="predicted"/>
<feature type="signal peptide" evidence="1">
    <location>
        <begin position="1"/>
        <end position="27"/>
    </location>
</feature>
<dbReference type="Gene3D" id="3.60.21.70">
    <property type="entry name" value="PhoD-like phosphatase"/>
    <property type="match status" value="1"/>
</dbReference>
<dbReference type="InterPro" id="IPR018946">
    <property type="entry name" value="PhoD-like_MPP"/>
</dbReference>
<feature type="domain" description="Phospholipase D N-terminal" evidence="3">
    <location>
        <begin position="55"/>
        <end position="153"/>
    </location>
</feature>
<dbReference type="Gene3D" id="2.60.40.380">
    <property type="entry name" value="Purple acid phosphatase-like, N-terminal"/>
    <property type="match status" value="1"/>
</dbReference>
<dbReference type="InterPro" id="IPR006311">
    <property type="entry name" value="TAT_signal"/>
</dbReference>
<dbReference type="RefSeq" id="WP_145809231.1">
    <property type="nucleotide sequence ID" value="NZ_VIVK01000001.1"/>
</dbReference>
<dbReference type="PANTHER" id="PTHR43606:SF2">
    <property type="entry name" value="ALKALINE PHOSPHATASE FAMILY PROTEIN (AFU_ORTHOLOGUE AFUA_5G03860)"/>
    <property type="match status" value="1"/>
</dbReference>
<dbReference type="InterPro" id="IPR052900">
    <property type="entry name" value="Phospholipid_Metab_Enz"/>
</dbReference>
<evidence type="ECO:0000313" key="4">
    <source>
        <dbReference type="EMBL" id="TWD83125.1"/>
    </source>
</evidence>
<dbReference type="EMBL" id="VIVK01000001">
    <property type="protein sequence ID" value="TWD83125.1"/>
    <property type="molecule type" value="Genomic_DNA"/>
</dbReference>
<organism evidence="4 5">
    <name type="scientific">Kribbella amoyensis</name>
    <dbReference type="NCBI Taxonomy" id="996641"/>
    <lineage>
        <taxon>Bacteria</taxon>
        <taxon>Bacillati</taxon>
        <taxon>Actinomycetota</taxon>
        <taxon>Actinomycetes</taxon>
        <taxon>Propionibacteriales</taxon>
        <taxon>Kribbellaceae</taxon>
        <taxon>Kribbella</taxon>
    </lineage>
</organism>
<dbReference type="Pfam" id="PF09423">
    <property type="entry name" value="PhoD"/>
    <property type="match status" value="1"/>
</dbReference>
<keyword evidence="1" id="KW-0732">Signal</keyword>
<gene>
    <name evidence="4" type="ORF">FB561_4281</name>
</gene>
<feature type="domain" description="PhoD-like phosphatase metallophosphatase" evidence="2">
    <location>
        <begin position="166"/>
        <end position="496"/>
    </location>
</feature>
<sequence>MPVTPINRPLTRRGLLAATAVGATAVAAGTVPASGSPVPVESAGSRQTLTDPFTLGIASGDPDFRSVVLWTRLALDPLAADGMGGMPSRRYNVQWQVALDPQMRRVVRAGVVSAGPESAHAVHVEVGGLLPGREYYYRFRCEKHLSAIGRTVTTPLPGTYGSPLHMAFVSCSNYAGGYFTAYQRMAEEHPSLVLHLGDYIYEGAGGSGARAHSPAKEIWTLADYRVRHAQYRTDPDLQAAHAVAPWVVVWDDHELENNYADEIPSPAGQAGFLERRAAAYRAYYESMPLRRSSIPRGIDMQIYRRIQWGRLAEFHMLDTRQYRSDQACSDTASDCPAAFDPARSITGPDQEKWLLDGLGRSSATWDVIGQQVFFAARDFTAGPSVTYSMDAWDGYVASRQRILDGIQQRNVTNPVVLTGDVHKHYANDLKADFRNPDSATVGVELVTTSITSGGDGQDMPTGGQLQLDENPHIKLINNQRGYVSTTITRDSLRADFKTIPYVTTAGAPVTTRATFVVEAGNPGLNQA</sequence>
<dbReference type="Pfam" id="PF16655">
    <property type="entry name" value="PhoD_N"/>
    <property type="match status" value="1"/>
</dbReference>
<dbReference type="PROSITE" id="PS51318">
    <property type="entry name" value="TAT"/>
    <property type="match status" value="1"/>
</dbReference>
<dbReference type="Proteomes" id="UP000318380">
    <property type="component" value="Unassembled WGS sequence"/>
</dbReference>
<comment type="caution">
    <text evidence="4">The sequence shown here is derived from an EMBL/GenBank/DDBJ whole genome shotgun (WGS) entry which is preliminary data.</text>
</comment>
<dbReference type="SUPFAM" id="SSF56300">
    <property type="entry name" value="Metallo-dependent phosphatases"/>
    <property type="match status" value="1"/>
</dbReference>
<evidence type="ECO:0000259" key="3">
    <source>
        <dbReference type="Pfam" id="PF16655"/>
    </source>
</evidence>
<dbReference type="InterPro" id="IPR038607">
    <property type="entry name" value="PhoD-like_sf"/>
</dbReference>
<protein>
    <submittedName>
        <fullName evidence="4">Alkaline phosphatase D</fullName>
    </submittedName>
</protein>
<feature type="chain" id="PRO_5038707414" evidence="1">
    <location>
        <begin position="28"/>
        <end position="527"/>
    </location>
</feature>
<keyword evidence="5" id="KW-1185">Reference proteome</keyword>
<dbReference type="CDD" id="cd07389">
    <property type="entry name" value="MPP_PhoD"/>
    <property type="match status" value="1"/>
</dbReference>
<reference evidence="4 5" key="1">
    <citation type="submission" date="2019-06" db="EMBL/GenBank/DDBJ databases">
        <title>Sequencing the genomes of 1000 actinobacteria strains.</title>
        <authorList>
            <person name="Klenk H.-P."/>
        </authorList>
    </citation>
    <scope>NUCLEOTIDE SEQUENCE [LARGE SCALE GENOMIC DNA]</scope>
    <source>
        <strain evidence="4 5">DSM 24683</strain>
    </source>
</reference>
<dbReference type="OrthoDB" id="327733at2"/>
<dbReference type="InterPro" id="IPR029052">
    <property type="entry name" value="Metallo-depent_PP-like"/>
</dbReference>
<evidence type="ECO:0000259" key="2">
    <source>
        <dbReference type="Pfam" id="PF09423"/>
    </source>
</evidence>
<accession>A0A561BW49</accession>
<evidence type="ECO:0000256" key="1">
    <source>
        <dbReference type="SAM" id="SignalP"/>
    </source>
</evidence>
<evidence type="ECO:0000313" key="5">
    <source>
        <dbReference type="Proteomes" id="UP000318380"/>
    </source>
</evidence>